<keyword evidence="2" id="KW-1185">Reference proteome</keyword>
<evidence type="ECO:0000313" key="1">
    <source>
        <dbReference type="EMBL" id="GAA1155023.1"/>
    </source>
</evidence>
<comment type="caution">
    <text evidence="1">The sequence shown here is derived from an EMBL/GenBank/DDBJ whole genome shotgun (WGS) entry which is preliminary data.</text>
</comment>
<proteinExistence type="predicted"/>
<dbReference type="EMBL" id="BAAAJE010000020">
    <property type="protein sequence ID" value="GAA1155023.1"/>
    <property type="molecule type" value="Genomic_DNA"/>
</dbReference>
<dbReference type="Proteomes" id="UP001499979">
    <property type="component" value="Unassembled WGS sequence"/>
</dbReference>
<reference evidence="2" key="1">
    <citation type="journal article" date="2019" name="Int. J. Syst. Evol. Microbiol.">
        <title>The Global Catalogue of Microorganisms (GCM) 10K type strain sequencing project: providing services to taxonomists for standard genome sequencing and annotation.</title>
        <authorList>
            <consortium name="The Broad Institute Genomics Platform"/>
            <consortium name="The Broad Institute Genome Sequencing Center for Infectious Disease"/>
            <person name="Wu L."/>
            <person name="Ma J."/>
        </authorList>
    </citation>
    <scope>NUCLEOTIDE SEQUENCE [LARGE SCALE GENOMIC DNA]</scope>
    <source>
        <strain evidence="2">JCM 11813</strain>
    </source>
</reference>
<gene>
    <name evidence="1" type="ORF">GCM10009606_36520</name>
</gene>
<organism evidence="1 2">
    <name type="scientific">Nocardioides aquiterrae</name>
    <dbReference type="NCBI Taxonomy" id="203799"/>
    <lineage>
        <taxon>Bacteria</taxon>
        <taxon>Bacillati</taxon>
        <taxon>Actinomycetota</taxon>
        <taxon>Actinomycetes</taxon>
        <taxon>Propionibacteriales</taxon>
        <taxon>Nocardioidaceae</taxon>
        <taxon>Nocardioides</taxon>
    </lineage>
</organism>
<sequence length="93" mass="10577">MTTNPIDPLKGAKLVAQFEDERAAHFERLLLLAPGEVVAAARAWHQAVWDLHVIADGPAAIAQPEFQLRLERAAEARDRFYDELKSCLRPRMW</sequence>
<evidence type="ECO:0000313" key="2">
    <source>
        <dbReference type="Proteomes" id="UP001499979"/>
    </source>
</evidence>
<accession>A0ABP4F9R5</accession>
<protein>
    <submittedName>
        <fullName evidence="1">Uncharacterized protein</fullName>
    </submittedName>
</protein>
<name>A0ABP4F9R5_9ACTN</name>